<organism evidence="3 4">
    <name type="scientific">Saccharospirillum salsuginis</name>
    <dbReference type="NCBI Taxonomy" id="418750"/>
    <lineage>
        <taxon>Bacteria</taxon>
        <taxon>Pseudomonadati</taxon>
        <taxon>Pseudomonadota</taxon>
        <taxon>Gammaproteobacteria</taxon>
        <taxon>Oceanospirillales</taxon>
        <taxon>Saccharospirillaceae</taxon>
        <taxon>Saccharospirillum</taxon>
    </lineage>
</organism>
<evidence type="ECO:0000256" key="1">
    <source>
        <dbReference type="SAM" id="Phobius"/>
    </source>
</evidence>
<keyword evidence="1" id="KW-0472">Membrane</keyword>
<reference evidence="3" key="1">
    <citation type="journal article" date="2014" name="Int. J. Syst. Evol. Microbiol.">
        <title>Complete genome sequence of Corynebacterium casei LMG S-19264T (=DSM 44701T), isolated from a smear-ripened cheese.</title>
        <authorList>
            <consortium name="US DOE Joint Genome Institute (JGI-PGF)"/>
            <person name="Walter F."/>
            <person name="Albersmeier A."/>
            <person name="Kalinowski J."/>
            <person name="Ruckert C."/>
        </authorList>
    </citation>
    <scope>NUCLEOTIDE SEQUENCE</scope>
    <source>
        <strain evidence="3">KCTC 22169</strain>
    </source>
</reference>
<dbReference type="PANTHER" id="PTHR40547:SF1">
    <property type="entry name" value="SLL0298 PROTEIN"/>
    <property type="match status" value="1"/>
</dbReference>
<name>A0A918K8R2_9GAMM</name>
<dbReference type="AlphaFoldDB" id="A0A918K8R2"/>
<evidence type="ECO:0000313" key="4">
    <source>
        <dbReference type="Proteomes" id="UP000626148"/>
    </source>
</evidence>
<evidence type="ECO:0000259" key="2">
    <source>
        <dbReference type="Pfam" id="PF09835"/>
    </source>
</evidence>
<keyword evidence="4" id="KW-1185">Reference proteome</keyword>
<feature type="transmembrane region" description="Helical" evidence="1">
    <location>
        <begin position="45"/>
        <end position="69"/>
    </location>
</feature>
<dbReference type="Pfam" id="PF09835">
    <property type="entry name" value="DUF2062"/>
    <property type="match status" value="1"/>
</dbReference>
<feature type="transmembrane region" description="Helical" evidence="1">
    <location>
        <begin position="81"/>
        <end position="100"/>
    </location>
</feature>
<protein>
    <recommendedName>
        <fullName evidence="2">DUF2062 domain-containing protein</fullName>
    </recommendedName>
</protein>
<reference evidence="3" key="2">
    <citation type="submission" date="2020-09" db="EMBL/GenBank/DDBJ databases">
        <authorList>
            <person name="Sun Q."/>
            <person name="Kim S."/>
        </authorList>
    </citation>
    <scope>NUCLEOTIDE SEQUENCE</scope>
    <source>
        <strain evidence="3">KCTC 22169</strain>
    </source>
</reference>
<dbReference type="Proteomes" id="UP000626148">
    <property type="component" value="Unassembled WGS sequence"/>
</dbReference>
<gene>
    <name evidence="3" type="ORF">GCM10007392_18800</name>
</gene>
<dbReference type="InterPro" id="IPR018639">
    <property type="entry name" value="DUF2062"/>
</dbReference>
<proteinExistence type="predicted"/>
<accession>A0A918K8R2</accession>
<evidence type="ECO:0000313" key="3">
    <source>
        <dbReference type="EMBL" id="GGX51746.1"/>
    </source>
</evidence>
<dbReference type="RefSeq" id="WP_189608288.1">
    <property type="nucleotide sequence ID" value="NZ_BMXR01000004.1"/>
</dbReference>
<dbReference type="PANTHER" id="PTHR40547">
    <property type="entry name" value="SLL0298 PROTEIN"/>
    <property type="match status" value="1"/>
</dbReference>
<sequence length="181" mass="20966">MPRKTLQKWMPDPERVRRIPSLQRFGHWLHEPGIWHLNRHSVARAFAIGLFIAMIPIPGQMVIAGLLAIRLTANLPFSVALVWLTNPFTMPFLFYGTYWLGSRLIGNSVIAFETLQQKGLIAALMMDLYWPMMLGGIIVGGVLAPMGYGLMSGLYHWKYRLNRRRRDQKRRQRRQAAHESR</sequence>
<feature type="domain" description="DUF2062" evidence="2">
    <location>
        <begin position="23"/>
        <end position="162"/>
    </location>
</feature>
<keyword evidence="1" id="KW-0812">Transmembrane</keyword>
<comment type="caution">
    <text evidence="3">The sequence shown here is derived from an EMBL/GenBank/DDBJ whole genome shotgun (WGS) entry which is preliminary data.</text>
</comment>
<keyword evidence="1" id="KW-1133">Transmembrane helix</keyword>
<feature type="transmembrane region" description="Helical" evidence="1">
    <location>
        <begin position="128"/>
        <end position="157"/>
    </location>
</feature>
<dbReference type="EMBL" id="BMXR01000004">
    <property type="protein sequence ID" value="GGX51746.1"/>
    <property type="molecule type" value="Genomic_DNA"/>
</dbReference>